<dbReference type="SUPFAM" id="SSF52540">
    <property type="entry name" value="P-loop containing nucleoside triphosphate hydrolases"/>
    <property type="match status" value="1"/>
</dbReference>
<dbReference type="InterPro" id="IPR018541">
    <property type="entry name" value="Ftsk_gamma"/>
</dbReference>
<feature type="transmembrane region" description="Helical" evidence="15">
    <location>
        <begin position="6"/>
        <end position="26"/>
    </location>
</feature>
<dbReference type="InterPro" id="IPR027417">
    <property type="entry name" value="P-loop_NTPase"/>
</dbReference>
<dbReference type="PANTHER" id="PTHR22683:SF41">
    <property type="entry name" value="DNA TRANSLOCASE FTSK"/>
    <property type="match status" value="1"/>
</dbReference>
<dbReference type="GO" id="GO:0007059">
    <property type="term" value="P:chromosome segregation"/>
    <property type="evidence" value="ECO:0007669"/>
    <property type="project" value="UniProtKB-KW"/>
</dbReference>
<gene>
    <name evidence="17" type="ORF">AMJ40_04330</name>
</gene>
<dbReference type="InterPro" id="IPR036388">
    <property type="entry name" value="WH-like_DNA-bd_sf"/>
</dbReference>
<dbReference type="Gene3D" id="3.40.50.300">
    <property type="entry name" value="P-loop containing nucleotide triphosphate hydrolases"/>
    <property type="match status" value="1"/>
</dbReference>
<evidence type="ECO:0000256" key="12">
    <source>
        <dbReference type="ARBA" id="ARBA00023306"/>
    </source>
</evidence>
<dbReference type="SUPFAM" id="SSF46785">
    <property type="entry name" value="Winged helix' DNA-binding domain"/>
    <property type="match status" value="1"/>
</dbReference>
<dbReference type="GO" id="GO:0003677">
    <property type="term" value="F:DNA binding"/>
    <property type="evidence" value="ECO:0007669"/>
    <property type="project" value="UniProtKB-KW"/>
</dbReference>
<dbReference type="SMART" id="SM00382">
    <property type="entry name" value="AAA"/>
    <property type="match status" value="1"/>
</dbReference>
<dbReference type="Pfam" id="PF17854">
    <property type="entry name" value="FtsK_alpha"/>
    <property type="match status" value="1"/>
</dbReference>
<comment type="caution">
    <text evidence="17">The sequence shown here is derived from an EMBL/GenBank/DDBJ whole genome shotgun (WGS) entry which is preliminary data.</text>
</comment>
<keyword evidence="7" id="KW-0159">Chromosome partition</keyword>
<keyword evidence="12" id="KW-0131">Cell cycle</keyword>
<evidence type="ECO:0000256" key="10">
    <source>
        <dbReference type="ARBA" id="ARBA00023125"/>
    </source>
</evidence>
<evidence type="ECO:0000259" key="16">
    <source>
        <dbReference type="PROSITE" id="PS50901"/>
    </source>
</evidence>
<feature type="domain" description="FtsK" evidence="16">
    <location>
        <begin position="342"/>
        <end position="528"/>
    </location>
</feature>
<dbReference type="PATRIC" id="fig|1703771.3.peg.1354"/>
<dbReference type="InterPro" id="IPR003593">
    <property type="entry name" value="AAA+_ATPase"/>
</dbReference>
<dbReference type="GO" id="GO:0051301">
    <property type="term" value="P:cell division"/>
    <property type="evidence" value="ECO:0007669"/>
    <property type="project" value="UniProtKB-KW"/>
</dbReference>
<dbReference type="GO" id="GO:0005524">
    <property type="term" value="F:ATP binding"/>
    <property type="evidence" value="ECO:0007669"/>
    <property type="project" value="UniProtKB-UniRule"/>
</dbReference>
<keyword evidence="6 14" id="KW-0547">Nucleotide-binding</keyword>
<evidence type="ECO:0000313" key="18">
    <source>
        <dbReference type="Proteomes" id="UP000051124"/>
    </source>
</evidence>
<dbReference type="PROSITE" id="PS50901">
    <property type="entry name" value="FTSK"/>
    <property type="match status" value="1"/>
</dbReference>
<dbReference type="Pfam" id="PF09397">
    <property type="entry name" value="FtsK_gamma"/>
    <property type="match status" value="1"/>
</dbReference>
<protein>
    <recommendedName>
        <fullName evidence="16">FtsK domain-containing protein</fullName>
    </recommendedName>
</protein>
<evidence type="ECO:0000256" key="1">
    <source>
        <dbReference type="ARBA" id="ARBA00004651"/>
    </source>
</evidence>
<dbReference type="InterPro" id="IPR041027">
    <property type="entry name" value="FtsK_alpha"/>
</dbReference>
<dbReference type="InterPro" id="IPR050206">
    <property type="entry name" value="FtsK/SpoIIIE/SftA"/>
</dbReference>
<evidence type="ECO:0000256" key="6">
    <source>
        <dbReference type="ARBA" id="ARBA00022741"/>
    </source>
</evidence>
<keyword evidence="3" id="KW-1003">Cell membrane</keyword>
<keyword evidence="5 15" id="KW-0812">Transmembrane</keyword>
<dbReference type="AlphaFoldDB" id="A0A0S7WIG6"/>
<organism evidence="17 18">
    <name type="scientific">candidate division TA06 bacterium DG_26</name>
    <dbReference type="NCBI Taxonomy" id="1703771"/>
    <lineage>
        <taxon>Bacteria</taxon>
        <taxon>Bacteria division TA06</taxon>
    </lineage>
</organism>
<evidence type="ECO:0000256" key="9">
    <source>
        <dbReference type="ARBA" id="ARBA00022989"/>
    </source>
</evidence>
<keyword evidence="11 15" id="KW-0472">Membrane</keyword>
<feature type="transmembrane region" description="Helical" evidence="15">
    <location>
        <begin position="83"/>
        <end position="103"/>
    </location>
</feature>
<dbReference type="Gene3D" id="1.10.10.10">
    <property type="entry name" value="Winged helix-like DNA-binding domain superfamily/Winged helix DNA-binding domain"/>
    <property type="match status" value="1"/>
</dbReference>
<feature type="binding site" evidence="14">
    <location>
        <begin position="359"/>
        <end position="366"/>
    </location>
    <ligand>
        <name>ATP</name>
        <dbReference type="ChEBI" id="CHEBI:30616"/>
    </ligand>
</feature>
<dbReference type="InterPro" id="IPR002543">
    <property type="entry name" value="FtsK_dom"/>
</dbReference>
<evidence type="ECO:0000256" key="8">
    <source>
        <dbReference type="ARBA" id="ARBA00022840"/>
    </source>
</evidence>
<sequence length="739" mass="80969">MQNLDEATGILFFLFAFLVALSLLSYDGGDIHQLAEPANLAGIIGALIAEGLLAALGIASWIVPLLLVLWGLAKLRDDFSENIVSLTILIIVLALLFTSMSSITKRDSQLGYFALDGAVGKGLGILAESAFGRLGSYFVLAAAGFVAFILTTGFTPTSLLKQAPKKRRRRISAPTPSVEPEVASEQSTYVSSIPTLPPETQMDEEYRRTFLSLLSDPQETRPAVSRNLVEERATILQQKLSDFEIKGKVVGFFSGPLITRYEFEPAAGIKVSKIVPLADDLALAMKSGKIRIVVPIPGKSALGIEIPNPHRGRVNLKEVLTSEDFVKAPSRLTIALGNGIAGNPYFADLAAMPHLLIAGATGSGKSVCINSVIASILFRATEREVRFIMIDPKRLELPVYNGIPHLVRPVIINSKESLDVLQMVIDCMEMRYSEFARAGVRDIEGFNQKVPNGKPYIVLIIDELADLMLTAPSQIEEKLTRLAQMSRAVGIHLILATQRPSVDVITGLIKANFPARMAFQVASKTDSRTILDMNGAEKLLGRGDMLFLPPGRGEPVRVHGAYISTEEAKRIATLLTKRYAGELFRENFGEIGDLVDQFIEDDLIDSVAGSGEARDVKLKLMADRIAEQKGLNSESVLQSLERLQYYQPIEMGAFREQREPEEGGEGEVDELFKEAARLVVRHNLASVSLLQRRFKIGYARAGRIIDQLERAGVIGPYEGSKAREVLVEQGDLQQILQQY</sequence>
<feature type="transmembrane region" description="Helical" evidence="15">
    <location>
        <begin position="137"/>
        <end position="160"/>
    </location>
</feature>
<dbReference type="Pfam" id="PF13491">
    <property type="entry name" value="FtsK_4TM"/>
    <property type="match status" value="1"/>
</dbReference>
<dbReference type="Gene3D" id="3.30.980.40">
    <property type="match status" value="1"/>
</dbReference>
<name>A0A0S7WIG6_UNCT6</name>
<evidence type="ECO:0000256" key="11">
    <source>
        <dbReference type="ARBA" id="ARBA00023136"/>
    </source>
</evidence>
<dbReference type="PANTHER" id="PTHR22683">
    <property type="entry name" value="SPORULATION PROTEIN RELATED"/>
    <property type="match status" value="1"/>
</dbReference>
<evidence type="ECO:0000256" key="13">
    <source>
        <dbReference type="ARBA" id="ARBA00025923"/>
    </source>
</evidence>
<evidence type="ECO:0000313" key="17">
    <source>
        <dbReference type="EMBL" id="KPJ49952.1"/>
    </source>
</evidence>
<dbReference type="GO" id="GO:0005886">
    <property type="term" value="C:plasma membrane"/>
    <property type="evidence" value="ECO:0007669"/>
    <property type="project" value="UniProtKB-SubCell"/>
</dbReference>
<feature type="transmembrane region" description="Helical" evidence="15">
    <location>
        <begin position="38"/>
        <end position="63"/>
    </location>
</feature>
<keyword evidence="4" id="KW-0132">Cell division</keyword>
<comment type="similarity">
    <text evidence="2">Belongs to the FtsK/SpoIIIE/SftA family.</text>
</comment>
<reference evidence="17 18" key="1">
    <citation type="journal article" date="2015" name="Microbiome">
        <title>Genomic resolution of linkages in carbon, nitrogen, and sulfur cycling among widespread estuary sediment bacteria.</title>
        <authorList>
            <person name="Baker B.J."/>
            <person name="Lazar C.S."/>
            <person name="Teske A.P."/>
            <person name="Dick G.J."/>
        </authorList>
    </citation>
    <scope>NUCLEOTIDE SEQUENCE [LARGE SCALE GENOMIC DNA]</scope>
    <source>
        <strain evidence="17">DG_26</strain>
    </source>
</reference>
<keyword evidence="8 14" id="KW-0067">ATP-binding</keyword>
<proteinExistence type="inferred from homology"/>
<evidence type="ECO:0000256" key="4">
    <source>
        <dbReference type="ARBA" id="ARBA00022618"/>
    </source>
</evidence>
<dbReference type="InterPro" id="IPR036390">
    <property type="entry name" value="WH_DNA-bd_sf"/>
</dbReference>
<dbReference type="CDD" id="cd01127">
    <property type="entry name" value="TrwB_TraG_TraD_VirD4"/>
    <property type="match status" value="1"/>
</dbReference>
<dbReference type="InterPro" id="IPR025199">
    <property type="entry name" value="FtsK_4TM"/>
</dbReference>
<evidence type="ECO:0000256" key="2">
    <source>
        <dbReference type="ARBA" id="ARBA00006474"/>
    </source>
</evidence>
<comment type="subunit">
    <text evidence="13">Homohexamer. Forms a ring that surrounds DNA.</text>
</comment>
<evidence type="ECO:0000256" key="3">
    <source>
        <dbReference type="ARBA" id="ARBA00022475"/>
    </source>
</evidence>
<dbReference type="SMART" id="SM00843">
    <property type="entry name" value="Ftsk_gamma"/>
    <property type="match status" value="1"/>
</dbReference>
<evidence type="ECO:0000256" key="5">
    <source>
        <dbReference type="ARBA" id="ARBA00022692"/>
    </source>
</evidence>
<evidence type="ECO:0000256" key="7">
    <source>
        <dbReference type="ARBA" id="ARBA00022829"/>
    </source>
</evidence>
<accession>A0A0S7WIG6</accession>
<evidence type="ECO:0000256" key="14">
    <source>
        <dbReference type="PROSITE-ProRule" id="PRU00289"/>
    </source>
</evidence>
<keyword evidence="9 15" id="KW-1133">Transmembrane helix</keyword>
<evidence type="ECO:0000256" key="15">
    <source>
        <dbReference type="SAM" id="Phobius"/>
    </source>
</evidence>
<dbReference type="EMBL" id="LIZT01000035">
    <property type="protein sequence ID" value="KPJ49952.1"/>
    <property type="molecule type" value="Genomic_DNA"/>
</dbReference>
<dbReference type="Proteomes" id="UP000051124">
    <property type="component" value="Unassembled WGS sequence"/>
</dbReference>
<comment type="subcellular location">
    <subcellularLocation>
        <location evidence="1">Cell membrane</location>
        <topology evidence="1">Multi-pass membrane protein</topology>
    </subcellularLocation>
</comment>
<dbReference type="Pfam" id="PF01580">
    <property type="entry name" value="FtsK_SpoIIIE"/>
    <property type="match status" value="1"/>
</dbReference>
<keyword evidence="10" id="KW-0238">DNA-binding</keyword>